<dbReference type="AlphaFoldDB" id="A0AAV5UCN7"/>
<protein>
    <recommendedName>
        <fullName evidence="3">Glycosyltransferase family 92 protein</fullName>
    </recommendedName>
</protein>
<keyword evidence="2" id="KW-1185">Reference proteome</keyword>
<dbReference type="EMBL" id="BTSX01000006">
    <property type="protein sequence ID" value="GMT04075.1"/>
    <property type="molecule type" value="Genomic_DNA"/>
</dbReference>
<accession>A0AAV5UCN7</accession>
<sequence>PPPPPSFSSMVSSRFLTLNLLRFFVVSLSSLLLYKLHLLSTGEDSIEPSLPYSSIDIEFAPSLDSEIVRLLRLHELLARPQIKCDKKLLGEAPEDFFLCTPHDFKRRANFSSGLLISGSSVYRGDFEAALPITKWTAIVPPGDQTILRLTGAVDVHPLESLHRWKEWRIDEIQKSIKEDEYSLVILHLYSGTLRPNEDLIKRLMSGISCYSLLLIARIRNGIDADLWTLILNHLFYSKNLALIGATSSGLCGRTPLSCEYRISLARIDPITDRHLPPPFNLGSPREERHRLLQYLSSHSTPCPQLISSPSIPPFCGDSVDATTRALLLTYRNLTTLPPLGPLSLYRMTVASPHNSSLTYSYLQLGVSPDGSKISADGKWRLESIDKILDRVISPSLLLIDFDGVEWSLIDDIVDLVLARNIKQISIAARLFVEEDETIRRFYSSIRRLILSHYSFSYFFHDHSHLQLVITS</sequence>
<evidence type="ECO:0000313" key="2">
    <source>
        <dbReference type="Proteomes" id="UP001432027"/>
    </source>
</evidence>
<comment type="caution">
    <text evidence="1">The sequence shown here is derived from an EMBL/GenBank/DDBJ whole genome shotgun (WGS) entry which is preliminary data.</text>
</comment>
<proteinExistence type="predicted"/>
<gene>
    <name evidence="1" type="ORF">PENTCL1PPCAC_26249</name>
</gene>
<organism evidence="1 2">
    <name type="scientific">Pristionchus entomophagus</name>
    <dbReference type="NCBI Taxonomy" id="358040"/>
    <lineage>
        <taxon>Eukaryota</taxon>
        <taxon>Metazoa</taxon>
        <taxon>Ecdysozoa</taxon>
        <taxon>Nematoda</taxon>
        <taxon>Chromadorea</taxon>
        <taxon>Rhabditida</taxon>
        <taxon>Rhabditina</taxon>
        <taxon>Diplogasteromorpha</taxon>
        <taxon>Diplogasteroidea</taxon>
        <taxon>Neodiplogasteridae</taxon>
        <taxon>Pristionchus</taxon>
    </lineage>
</organism>
<evidence type="ECO:0008006" key="3">
    <source>
        <dbReference type="Google" id="ProtNLM"/>
    </source>
</evidence>
<evidence type="ECO:0000313" key="1">
    <source>
        <dbReference type="EMBL" id="GMT04075.1"/>
    </source>
</evidence>
<reference evidence="1" key="1">
    <citation type="submission" date="2023-10" db="EMBL/GenBank/DDBJ databases">
        <title>Genome assembly of Pristionchus species.</title>
        <authorList>
            <person name="Yoshida K."/>
            <person name="Sommer R.J."/>
        </authorList>
    </citation>
    <scope>NUCLEOTIDE SEQUENCE</scope>
    <source>
        <strain evidence="1">RS0144</strain>
    </source>
</reference>
<dbReference type="Proteomes" id="UP001432027">
    <property type="component" value="Unassembled WGS sequence"/>
</dbReference>
<name>A0AAV5UCN7_9BILA</name>
<feature type="non-terminal residue" evidence="1">
    <location>
        <position position="1"/>
    </location>
</feature>